<dbReference type="KEGG" id="fes:HER31_02830"/>
<dbReference type="PANTHER" id="PTHR42920:SF24">
    <property type="entry name" value="AROMATIC AMINO ACID EXPORTER YDDG"/>
    <property type="match status" value="1"/>
</dbReference>
<dbReference type="InterPro" id="IPR000620">
    <property type="entry name" value="EamA_dom"/>
</dbReference>
<keyword evidence="5 6" id="KW-0472">Membrane</keyword>
<protein>
    <submittedName>
        <fullName evidence="8">DMT family transporter</fullName>
    </submittedName>
</protein>
<dbReference type="GO" id="GO:0005886">
    <property type="term" value="C:plasma membrane"/>
    <property type="evidence" value="ECO:0007669"/>
    <property type="project" value="UniProtKB-SubCell"/>
</dbReference>
<evidence type="ECO:0000256" key="5">
    <source>
        <dbReference type="ARBA" id="ARBA00023136"/>
    </source>
</evidence>
<evidence type="ECO:0000313" key="8">
    <source>
        <dbReference type="EMBL" id="QIZ75908.1"/>
    </source>
</evidence>
<feature type="transmembrane region" description="Helical" evidence="6">
    <location>
        <begin position="34"/>
        <end position="53"/>
    </location>
</feature>
<evidence type="ECO:0000256" key="2">
    <source>
        <dbReference type="ARBA" id="ARBA00022475"/>
    </source>
</evidence>
<reference evidence="8 9" key="1">
    <citation type="submission" date="2020-04" db="EMBL/GenBank/DDBJ databases">
        <title>Ferrimonas sp. S7 isolated from sea water.</title>
        <authorList>
            <person name="Bae S.S."/>
            <person name="Baek K."/>
        </authorList>
    </citation>
    <scope>NUCLEOTIDE SEQUENCE [LARGE SCALE GENOMIC DNA]</scope>
    <source>
        <strain evidence="8 9">S7</strain>
    </source>
</reference>
<sequence>MKNQTRALQFGFAAVLCWSTVATAFKLALEHQSPAQLVLFASLFSCVILLIIVAVKGQLSQLGRQWRQAPLHYLRSGILNPFLYYAVLFAGYDRLPAQQAQALNYTWVIVLSFLAVPMLKQKLKLWDLVAALFAYCGVVVIATGGDFSTFSVADPTGIVLILTSTILWALYWIVNTKQQGNAIAGLLLGFLVSLPLSAALCWYRGELTIPNWQGLAGAAYVGMFEMGITFVLWLTAMRLAEHTASLSNLAFLGPFMSLMFISQILGEAIASATVIGLMMIIAGLILQKIGPKVIKLVRRTNAPAPTN</sequence>
<feature type="transmembrane region" description="Helical" evidence="6">
    <location>
        <begin position="73"/>
        <end position="90"/>
    </location>
</feature>
<feature type="transmembrane region" description="Helical" evidence="6">
    <location>
        <begin position="217"/>
        <end position="236"/>
    </location>
</feature>
<accession>A0A6H1UAP8</accession>
<proteinExistence type="predicted"/>
<comment type="subcellular location">
    <subcellularLocation>
        <location evidence="1">Cell membrane</location>
        <topology evidence="1">Multi-pass membrane protein</topology>
    </subcellularLocation>
</comment>
<evidence type="ECO:0000259" key="7">
    <source>
        <dbReference type="Pfam" id="PF00892"/>
    </source>
</evidence>
<dbReference type="Pfam" id="PF00892">
    <property type="entry name" value="EamA"/>
    <property type="match status" value="2"/>
</dbReference>
<evidence type="ECO:0000256" key="3">
    <source>
        <dbReference type="ARBA" id="ARBA00022692"/>
    </source>
</evidence>
<name>A0A6H1UAP8_9GAMM</name>
<feature type="transmembrane region" description="Helical" evidence="6">
    <location>
        <begin position="126"/>
        <end position="145"/>
    </location>
</feature>
<dbReference type="SUPFAM" id="SSF103481">
    <property type="entry name" value="Multidrug resistance efflux transporter EmrE"/>
    <property type="match status" value="2"/>
</dbReference>
<evidence type="ECO:0000256" key="6">
    <source>
        <dbReference type="SAM" id="Phobius"/>
    </source>
</evidence>
<feature type="transmembrane region" description="Helical" evidence="6">
    <location>
        <begin position="268"/>
        <end position="286"/>
    </location>
</feature>
<evidence type="ECO:0000256" key="1">
    <source>
        <dbReference type="ARBA" id="ARBA00004651"/>
    </source>
</evidence>
<dbReference type="InterPro" id="IPR051258">
    <property type="entry name" value="Diverse_Substrate_Transporter"/>
</dbReference>
<keyword evidence="2" id="KW-1003">Cell membrane</keyword>
<feature type="transmembrane region" description="Helical" evidence="6">
    <location>
        <begin position="186"/>
        <end position="205"/>
    </location>
</feature>
<dbReference type="RefSeq" id="WP_168659169.1">
    <property type="nucleotide sequence ID" value="NZ_CP051180.1"/>
</dbReference>
<dbReference type="EMBL" id="CP051180">
    <property type="protein sequence ID" value="QIZ75908.1"/>
    <property type="molecule type" value="Genomic_DNA"/>
</dbReference>
<evidence type="ECO:0000313" key="9">
    <source>
        <dbReference type="Proteomes" id="UP000501602"/>
    </source>
</evidence>
<dbReference type="InterPro" id="IPR037185">
    <property type="entry name" value="EmrE-like"/>
</dbReference>
<feature type="transmembrane region" description="Helical" evidence="6">
    <location>
        <begin position="157"/>
        <end position="174"/>
    </location>
</feature>
<feature type="transmembrane region" description="Helical" evidence="6">
    <location>
        <begin position="102"/>
        <end position="119"/>
    </location>
</feature>
<keyword evidence="3 6" id="KW-0812">Transmembrane</keyword>
<feature type="transmembrane region" description="Helical" evidence="6">
    <location>
        <begin position="243"/>
        <end position="262"/>
    </location>
</feature>
<organism evidence="8 9">
    <name type="scientific">Ferrimonas lipolytica</name>
    <dbReference type="NCBI Taxonomy" id="2724191"/>
    <lineage>
        <taxon>Bacteria</taxon>
        <taxon>Pseudomonadati</taxon>
        <taxon>Pseudomonadota</taxon>
        <taxon>Gammaproteobacteria</taxon>
        <taxon>Alteromonadales</taxon>
        <taxon>Ferrimonadaceae</taxon>
        <taxon>Ferrimonas</taxon>
    </lineage>
</organism>
<gene>
    <name evidence="8" type="ORF">HER31_02830</name>
</gene>
<dbReference type="Proteomes" id="UP000501602">
    <property type="component" value="Chromosome"/>
</dbReference>
<keyword evidence="4 6" id="KW-1133">Transmembrane helix</keyword>
<feature type="domain" description="EamA" evidence="7">
    <location>
        <begin position="156"/>
        <end position="286"/>
    </location>
</feature>
<dbReference type="PANTHER" id="PTHR42920">
    <property type="entry name" value="OS03G0707200 PROTEIN-RELATED"/>
    <property type="match status" value="1"/>
</dbReference>
<evidence type="ECO:0000256" key="4">
    <source>
        <dbReference type="ARBA" id="ARBA00022989"/>
    </source>
</evidence>
<keyword evidence="9" id="KW-1185">Reference proteome</keyword>
<dbReference type="AlphaFoldDB" id="A0A6H1UAP8"/>
<feature type="domain" description="EamA" evidence="7">
    <location>
        <begin position="8"/>
        <end position="142"/>
    </location>
</feature>